<dbReference type="InterPro" id="IPR039422">
    <property type="entry name" value="MarR/SlyA-like"/>
</dbReference>
<accession>A0A927GZS0</accession>
<dbReference type="GO" id="GO:0003677">
    <property type="term" value="F:DNA binding"/>
    <property type="evidence" value="ECO:0007669"/>
    <property type="project" value="UniProtKB-KW"/>
</dbReference>
<dbReference type="PRINTS" id="PR00598">
    <property type="entry name" value="HTHMARR"/>
</dbReference>
<dbReference type="AlphaFoldDB" id="A0A927GZS0"/>
<evidence type="ECO:0000313" key="3">
    <source>
        <dbReference type="EMBL" id="MBD2862940.1"/>
    </source>
</evidence>
<dbReference type="PANTHER" id="PTHR33164:SF89">
    <property type="entry name" value="MARR FAMILY REGULATORY PROTEIN"/>
    <property type="match status" value="1"/>
</dbReference>
<dbReference type="InterPro" id="IPR036390">
    <property type="entry name" value="WH_DNA-bd_sf"/>
</dbReference>
<keyword evidence="4" id="KW-1185">Reference proteome</keyword>
<reference evidence="3" key="1">
    <citation type="submission" date="2020-09" db="EMBL/GenBank/DDBJ databases">
        <title>A novel bacterium of genus Paenibacillus, isolated from South China Sea.</title>
        <authorList>
            <person name="Huang H."/>
            <person name="Mo K."/>
            <person name="Hu Y."/>
        </authorList>
    </citation>
    <scope>NUCLEOTIDE SEQUENCE</scope>
    <source>
        <strain evidence="3">IB182363</strain>
    </source>
</reference>
<dbReference type="InterPro" id="IPR036388">
    <property type="entry name" value="WH-like_DNA-bd_sf"/>
</dbReference>
<dbReference type="GO" id="GO:0006950">
    <property type="term" value="P:response to stress"/>
    <property type="evidence" value="ECO:0007669"/>
    <property type="project" value="TreeGrafter"/>
</dbReference>
<dbReference type="InterPro" id="IPR011991">
    <property type="entry name" value="ArsR-like_HTH"/>
</dbReference>
<dbReference type="RefSeq" id="WP_190928275.1">
    <property type="nucleotide sequence ID" value="NZ_JACXJA010000015.1"/>
</dbReference>
<dbReference type="SUPFAM" id="SSF46785">
    <property type="entry name" value="Winged helix' DNA-binding domain"/>
    <property type="match status" value="1"/>
</dbReference>
<keyword evidence="1" id="KW-0238">DNA-binding</keyword>
<dbReference type="CDD" id="cd00090">
    <property type="entry name" value="HTH_ARSR"/>
    <property type="match status" value="1"/>
</dbReference>
<comment type="caution">
    <text evidence="3">The sequence shown here is derived from an EMBL/GenBank/DDBJ whole genome shotgun (WGS) entry which is preliminary data.</text>
</comment>
<name>A0A927GZS0_9BACL</name>
<dbReference type="InterPro" id="IPR000835">
    <property type="entry name" value="HTH_MarR-typ"/>
</dbReference>
<protein>
    <submittedName>
        <fullName evidence="3">MarR family transcriptional regulator</fullName>
    </submittedName>
</protein>
<dbReference type="PROSITE" id="PS50995">
    <property type="entry name" value="HTH_MARR_2"/>
    <property type="match status" value="1"/>
</dbReference>
<evidence type="ECO:0000313" key="4">
    <source>
        <dbReference type="Proteomes" id="UP000639396"/>
    </source>
</evidence>
<sequence>METTREDLIRIVKEMNEADYSMNVMLFQAHEELLESEITAKQTILLEHVHKHNQMTVSELAERMNVSSSAVSQIVSKLEKANYVTREINRSNRREILVRLAQRGTDYFVKQDHLERTIIERYYSQLDFDEVVAMKNTILKLKAIVEKEVNGDGSKTIK</sequence>
<dbReference type="EMBL" id="JACXJA010000015">
    <property type="protein sequence ID" value="MBD2862940.1"/>
    <property type="molecule type" value="Genomic_DNA"/>
</dbReference>
<evidence type="ECO:0000256" key="1">
    <source>
        <dbReference type="ARBA" id="ARBA00023125"/>
    </source>
</evidence>
<dbReference type="Gene3D" id="1.10.10.10">
    <property type="entry name" value="Winged helix-like DNA-binding domain superfamily/Winged helix DNA-binding domain"/>
    <property type="match status" value="1"/>
</dbReference>
<dbReference type="SMART" id="SM00347">
    <property type="entry name" value="HTH_MARR"/>
    <property type="match status" value="1"/>
</dbReference>
<dbReference type="PANTHER" id="PTHR33164">
    <property type="entry name" value="TRANSCRIPTIONAL REGULATOR, MARR FAMILY"/>
    <property type="match status" value="1"/>
</dbReference>
<organism evidence="3 4">
    <name type="scientific">Paenibacillus oceani</name>
    <dbReference type="NCBI Taxonomy" id="2772510"/>
    <lineage>
        <taxon>Bacteria</taxon>
        <taxon>Bacillati</taxon>
        <taxon>Bacillota</taxon>
        <taxon>Bacilli</taxon>
        <taxon>Bacillales</taxon>
        <taxon>Paenibacillaceae</taxon>
        <taxon>Paenibacillus</taxon>
    </lineage>
</organism>
<proteinExistence type="predicted"/>
<dbReference type="Proteomes" id="UP000639396">
    <property type="component" value="Unassembled WGS sequence"/>
</dbReference>
<gene>
    <name evidence="3" type="ORF">IDH45_13190</name>
</gene>
<feature type="domain" description="HTH marR-type" evidence="2">
    <location>
        <begin position="5"/>
        <end position="143"/>
    </location>
</feature>
<dbReference type="Pfam" id="PF01047">
    <property type="entry name" value="MarR"/>
    <property type="match status" value="1"/>
</dbReference>
<dbReference type="GO" id="GO:0003700">
    <property type="term" value="F:DNA-binding transcription factor activity"/>
    <property type="evidence" value="ECO:0007669"/>
    <property type="project" value="InterPro"/>
</dbReference>
<evidence type="ECO:0000259" key="2">
    <source>
        <dbReference type="PROSITE" id="PS50995"/>
    </source>
</evidence>